<dbReference type="EC" id="3.4.11.10" evidence="9"/>
<dbReference type="HAMAP" id="MF_00181">
    <property type="entry name" value="Cytosol_peptidase_M17"/>
    <property type="match status" value="1"/>
</dbReference>
<evidence type="ECO:0000256" key="5">
    <source>
        <dbReference type="ARBA" id="ARBA00022670"/>
    </source>
</evidence>
<feature type="binding site" evidence="9">
    <location>
        <position position="323"/>
    </location>
    <ligand>
        <name>Mn(2+)</name>
        <dbReference type="ChEBI" id="CHEBI:29035"/>
        <label>2</label>
    </ligand>
</feature>
<dbReference type="PROSITE" id="PS00631">
    <property type="entry name" value="CYTOSOL_AP"/>
    <property type="match status" value="1"/>
</dbReference>
<comment type="catalytic activity">
    <reaction evidence="1 9">
        <text>Release of an N-terminal amino acid, Xaa-|-Yaa-, in which Xaa is preferably Leu, but may be other amino acids including Pro although not Arg or Lys, and Yaa may be Pro. Amino acid amides and methyl esters are also readily hydrolyzed, but rates on arylamides are exceedingly low.</text>
        <dbReference type="EC" id="3.4.11.1"/>
    </reaction>
</comment>
<feature type="binding site" evidence="9">
    <location>
        <position position="305"/>
    </location>
    <ligand>
        <name>Mn(2+)</name>
        <dbReference type="ChEBI" id="CHEBI:29035"/>
        <label>1</label>
    </ligand>
</feature>
<sequence>MEFSTKALDLSKAGQNGFLATKTDCLVVGLFEGQSLAGVAKALDVATRGLVARLIKLGDFEGKRGSHLMLHEVAGIGATRVLLVGLGKEADFGDKAFGDAVRTALRALATTRAANVLWCLAQTGPQAGVLARGGGASTDVRWRVATTITLIREAGYRLHERFPELKRKPANANGAGSNGKGNDKPLGLRKVVLAVDPADAKVAAQAVVRGVAIANGMELAKDLGNLPSNICTPTYLADTARGIARRHKLKVEVLGRKQIEALKMGAFLAVTKGTAEPPQFIVLRYDGGGARQAPVVLVGKGITFDTGGISLKPGEGMDEMKYDMCGAASVLGTLQAVAEMGLKLNVIAVVPTCENMPSGTATKPGDIVTSMSGQTIEILNTDAEGRLILCDALTYVERFKPATVIDVATLTGACIIALGHHNTGLYARSDKLADQLLQAGRKAMDTAWRMPLDDEYQEQLKSNFADMANIGGRPAGSVTAACFLARFTDKYDWAHLDIAGTAWKSGAAKGATGRPVPLLTQFLIDRAG</sequence>
<dbReference type="NCBIfam" id="NF002073">
    <property type="entry name" value="PRK00913.1-2"/>
    <property type="match status" value="1"/>
</dbReference>
<evidence type="ECO:0000313" key="11">
    <source>
        <dbReference type="EMBL" id="TWG84234.1"/>
    </source>
</evidence>
<comment type="similarity">
    <text evidence="3 9">Belongs to the peptidase M17 family.</text>
</comment>
<dbReference type="CDD" id="cd00433">
    <property type="entry name" value="Peptidase_M17"/>
    <property type="match status" value="1"/>
</dbReference>
<protein>
    <recommendedName>
        <fullName evidence="9">Probable cytosol aminopeptidase</fullName>
        <ecNumber evidence="9">3.4.11.1</ecNumber>
    </recommendedName>
    <alternativeName>
        <fullName evidence="9">Leucine aminopeptidase</fullName>
        <shortName evidence="9">LAP</shortName>
        <ecNumber evidence="9">3.4.11.10</ecNumber>
    </alternativeName>
    <alternativeName>
        <fullName evidence="9">Leucyl aminopeptidase</fullName>
    </alternativeName>
</protein>
<dbReference type="InterPro" id="IPR043472">
    <property type="entry name" value="Macro_dom-like"/>
</dbReference>
<dbReference type="GO" id="GO:0070006">
    <property type="term" value="F:metalloaminopeptidase activity"/>
    <property type="evidence" value="ECO:0007669"/>
    <property type="project" value="InterPro"/>
</dbReference>
<dbReference type="FunFam" id="3.40.630.10:FF:000004">
    <property type="entry name" value="Probable cytosol aminopeptidase"/>
    <property type="match status" value="1"/>
</dbReference>
<feature type="binding site" evidence="9">
    <location>
        <position position="382"/>
    </location>
    <ligand>
        <name>Mn(2+)</name>
        <dbReference type="ChEBI" id="CHEBI:29035"/>
        <label>1</label>
    </ligand>
</feature>
<keyword evidence="12" id="KW-1185">Reference proteome</keyword>
<dbReference type="AlphaFoldDB" id="A0A562BGC9"/>
<comment type="subcellular location">
    <subcellularLocation>
        <location evidence="9">Cytoplasm</location>
    </subcellularLocation>
</comment>
<evidence type="ECO:0000256" key="2">
    <source>
        <dbReference type="ARBA" id="ARBA00000967"/>
    </source>
</evidence>
<evidence type="ECO:0000256" key="9">
    <source>
        <dbReference type="HAMAP-Rule" id="MF_00181"/>
    </source>
</evidence>
<proteinExistence type="inferred from homology"/>
<dbReference type="PRINTS" id="PR00481">
    <property type="entry name" value="LAMNOPPTDASE"/>
</dbReference>
<dbReference type="InterPro" id="IPR000819">
    <property type="entry name" value="Peptidase_M17_C"/>
</dbReference>
<gene>
    <name evidence="9" type="primary">pepA</name>
    <name evidence="11" type="ORF">L602_002800000330</name>
</gene>
<feature type="binding site" evidence="9">
    <location>
        <position position="384"/>
    </location>
    <ligand>
        <name>Mn(2+)</name>
        <dbReference type="ChEBI" id="CHEBI:29035"/>
        <label>1</label>
    </ligand>
</feature>
<dbReference type="EMBL" id="VLJN01000021">
    <property type="protein sequence ID" value="TWG84234.1"/>
    <property type="molecule type" value="Genomic_DNA"/>
</dbReference>
<name>A0A562BGC9_9BURK</name>
<dbReference type="InterPro" id="IPR008283">
    <property type="entry name" value="Peptidase_M17_N"/>
</dbReference>
<reference evidence="11 12" key="1">
    <citation type="submission" date="2019-07" db="EMBL/GenBank/DDBJ databases">
        <title>Genome sequencing of lignin-degrading bacterial isolates.</title>
        <authorList>
            <person name="Gladden J."/>
        </authorList>
    </citation>
    <scope>NUCLEOTIDE SEQUENCE [LARGE SCALE GENOMIC DNA]</scope>
    <source>
        <strain evidence="11 12">J11</strain>
    </source>
</reference>
<evidence type="ECO:0000256" key="4">
    <source>
        <dbReference type="ARBA" id="ARBA00022438"/>
    </source>
</evidence>
<dbReference type="Gene3D" id="3.40.630.10">
    <property type="entry name" value="Zn peptidases"/>
    <property type="match status" value="1"/>
</dbReference>
<feature type="binding site" evidence="9">
    <location>
        <position position="300"/>
    </location>
    <ligand>
        <name>Mn(2+)</name>
        <dbReference type="ChEBI" id="CHEBI:29035"/>
        <label>2</label>
    </ligand>
</feature>
<keyword evidence="7 9" id="KW-0378">Hydrolase</keyword>
<evidence type="ECO:0000256" key="6">
    <source>
        <dbReference type="ARBA" id="ARBA00022723"/>
    </source>
</evidence>
<keyword evidence="5 9" id="KW-0645">Protease</keyword>
<dbReference type="GO" id="GO:0006508">
    <property type="term" value="P:proteolysis"/>
    <property type="evidence" value="ECO:0007669"/>
    <property type="project" value="UniProtKB-KW"/>
</dbReference>
<dbReference type="EC" id="3.4.11.1" evidence="9"/>
<evidence type="ECO:0000259" key="10">
    <source>
        <dbReference type="PROSITE" id="PS00631"/>
    </source>
</evidence>
<dbReference type="PANTHER" id="PTHR11963:SF23">
    <property type="entry name" value="CYTOSOL AMINOPEPTIDASE"/>
    <property type="match status" value="1"/>
</dbReference>
<feature type="binding site" evidence="9">
    <location>
        <position position="305"/>
    </location>
    <ligand>
        <name>Mn(2+)</name>
        <dbReference type="ChEBI" id="CHEBI:29035"/>
        <label>2</label>
    </ligand>
</feature>
<dbReference type="NCBIfam" id="NF002074">
    <property type="entry name" value="PRK00913.1-4"/>
    <property type="match status" value="1"/>
</dbReference>
<evidence type="ECO:0000256" key="1">
    <source>
        <dbReference type="ARBA" id="ARBA00000135"/>
    </source>
</evidence>
<accession>A0A562BGC9</accession>
<feature type="active site" evidence="9">
    <location>
        <position position="386"/>
    </location>
</feature>
<keyword evidence="8 9" id="KW-0464">Manganese</keyword>
<comment type="cofactor">
    <cofactor evidence="9">
        <name>Mn(2+)</name>
        <dbReference type="ChEBI" id="CHEBI:29035"/>
    </cofactor>
    <text evidence="9">Binds 2 manganese ions per subunit.</text>
</comment>
<dbReference type="SUPFAM" id="SSF53187">
    <property type="entry name" value="Zn-dependent exopeptidases"/>
    <property type="match status" value="1"/>
</dbReference>
<evidence type="ECO:0000256" key="8">
    <source>
        <dbReference type="ARBA" id="ARBA00023211"/>
    </source>
</evidence>
<dbReference type="GO" id="GO:0030145">
    <property type="term" value="F:manganese ion binding"/>
    <property type="evidence" value="ECO:0007669"/>
    <property type="project" value="UniProtKB-UniRule"/>
</dbReference>
<comment type="catalytic activity">
    <reaction evidence="2 9">
        <text>Release of an N-terminal amino acid, preferentially leucine, but not glutamic or aspartic acids.</text>
        <dbReference type="EC" id="3.4.11.10"/>
    </reaction>
</comment>
<comment type="function">
    <text evidence="9">Presumably involved in the processing and regular turnover of intracellular proteins. Catalyzes the removal of unsubstituted N-terminal amino acids from various peptides.</text>
</comment>
<evidence type="ECO:0000313" key="12">
    <source>
        <dbReference type="Proteomes" id="UP000318141"/>
    </source>
</evidence>
<dbReference type="InterPro" id="IPR011356">
    <property type="entry name" value="Leucine_aapep/pepB"/>
</dbReference>
<keyword evidence="4 9" id="KW-0031">Aminopeptidase</keyword>
<dbReference type="Pfam" id="PF02789">
    <property type="entry name" value="Peptidase_M17_N"/>
    <property type="match status" value="1"/>
</dbReference>
<dbReference type="GO" id="GO:0005737">
    <property type="term" value="C:cytoplasm"/>
    <property type="evidence" value="ECO:0007669"/>
    <property type="project" value="UniProtKB-SubCell"/>
</dbReference>
<comment type="caution">
    <text evidence="11">The sequence shown here is derived from an EMBL/GenBank/DDBJ whole genome shotgun (WGS) entry which is preliminary data.</text>
</comment>
<dbReference type="OrthoDB" id="9809354at2"/>
<feature type="active site" evidence="9">
    <location>
        <position position="312"/>
    </location>
</feature>
<dbReference type="PANTHER" id="PTHR11963">
    <property type="entry name" value="LEUCINE AMINOPEPTIDASE-RELATED"/>
    <property type="match status" value="1"/>
</dbReference>
<organism evidence="11 12">
    <name type="scientific">Cupriavidus gilardii J11</name>
    <dbReference type="NCBI Taxonomy" id="936133"/>
    <lineage>
        <taxon>Bacteria</taxon>
        <taxon>Pseudomonadati</taxon>
        <taxon>Pseudomonadota</taxon>
        <taxon>Betaproteobacteria</taxon>
        <taxon>Burkholderiales</taxon>
        <taxon>Burkholderiaceae</taxon>
        <taxon>Cupriavidus</taxon>
    </lineage>
</organism>
<feature type="domain" description="Cytosol aminopeptidase" evidence="10">
    <location>
        <begin position="380"/>
        <end position="387"/>
    </location>
</feature>
<evidence type="ECO:0000256" key="7">
    <source>
        <dbReference type="ARBA" id="ARBA00022801"/>
    </source>
</evidence>
<keyword evidence="6 9" id="KW-0479">Metal-binding</keyword>
<evidence type="ECO:0000256" key="3">
    <source>
        <dbReference type="ARBA" id="ARBA00009528"/>
    </source>
</evidence>
<feature type="binding site" evidence="9">
    <location>
        <position position="384"/>
    </location>
    <ligand>
        <name>Mn(2+)</name>
        <dbReference type="ChEBI" id="CHEBI:29035"/>
        <label>2</label>
    </ligand>
</feature>
<dbReference type="InterPro" id="IPR023042">
    <property type="entry name" value="Peptidase_M17_leu_NH2_pept"/>
</dbReference>
<dbReference type="SUPFAM" id="SSF52949">
    <property type="entry name" value="Macro domain-like"/>
    <property type="match status" value="1"/>
</dbReference>
<keyword evidence="9" id="KW-0963">Cytoplasm</keyword>
<dbReference type="Gene3D" id="3.40.220.10">
    <property type="entry name" value="Leucine Aminopeptidase, subunit E, domain 1"/>
    <property type="match status" value="1"/>
</dbReference>
<dbReference type="Pfam" id="PF00883">
    <property type="entry name" value="Peptidase_M17"/>
    <property type="match status" value="1"/>
</dbReference>
<dbReference type="Proteomes" id="UP000318141">
    <property type="component" value="Unassembled WGS sequence"/>
</dbReference>